<reference evidence="1" key="1">
    <citation type="submission" date="2019-10" db="EMBL/GenBank/DDBJ databases">
        <authorList>
            <consortium name="DOE Joint Genome Institute"/>
            <person name="Kuo A."/>
            <person name="Miyauchi S."/>
            <person name="Kiss E."/>
            <person name="Drula E."/>
            <person name="Kohler A."/>
            <person name="Sanchez-Garcia M."/>
            <person name="Andreopoulos B."/>
            <person name="Barry K.W."/>
            <person name="Bonito G."/>
            <person name="Buee M."/>
            <person name="Carver A."/>
            <person name="Chen C."/>
            <person name="Cichocki N."/>
            <person name="Clum A."/>
            <person name="Culley D."/>
            <person name="Crous P.W."/>
            <person name="Fauchery L."/>
            <person name="Girlanda M."/>
            <person name="Hayes R."/>
            <person name="Keri Z."/>
            <person name="Labutti K."/>
            <person name="Lipzen A."/>
            <person name="Lombard V."/>
            <person name="Magnuson J."/>
            <person name="Maillard F."/>
            <person name="Morin E."/>
            <person name="Murat C."/>
            <person name="Nolan M."/>
            <person name="Ohm R."/>
            <person name="Pangilinan J."/>
            <person name="Pereira M."/>
            <person name="Perotto S."/>
            <person name="Peter M."/>
            <person name="Riley R."/>
            <person name="Sitrit Y."/>
            <person name="Stielow B."/>
            <person name="Szollosi G."/>
            <person name="Zifcakova L."/>
            <person name="Stursova M."/>
            <person name="Spatafora J.W."/>
            <person name="Tedersoo L."/>
            <person name="Vaario L.-M."/>
            <person name="Yamada A."/>
            <person name="Yan M."/>
            <person name="Wang P."/>
            <person name="Xu J."/>
            <person name="Bruns T."/>
            <person name="Baldrian P."/>
            <person name="Vilgalys R."/>
            <person name="Henrissat B."/>
            <person name="Grigoriev I.V."/>
            <person name="Hibbett D."/>
            <person name="Nagy L.G."/>
            <person name="Martin F.M."/>
        </authorList>
    </citation>
    <scope>NUCLEOTIDE SEQUENCE</scope>
    <source>
        <strain evidence="1">P2</strain>
    </source>
</reference>
<sequence>MSKALAMARRNLNSRNPMICRTPSEILIMIASHLKTNADFITKATHVCHHWRATLLSCPDLWTYLNFARMSQAMSFLNRSKSFPIHVDLTNAFPSISSIELLCLHTVRIHTLKITRFDGLHELFHRPLASLKTLEVTTPDSLLSLQPVCPTAREFLTLTSLTVEHNPGALAFRSTMITHLRVAISQEYSEITKLPDLLRSCVFLEELEIESKRERSLRLPSNEAIPLPHLHSFTQTVCSHRHKAGILNNLYLPPSCSVVLRCIAGISNGHPPYDLPSLRDTSYFTNVNRLKVVYLDRYLGRKGGFTIDFINDRGTRFTAITDFHNYADRFPEVENPRARKLGLSARKVEVFCVGGDKYVTLKSYEFVTTLILSGPTVHLYLELLGKPKLGDACKSLHTLVLFVPLDPLTSVLVKLLLGVAQTRAKMGLPFRTVTFAYPSMLASDKLEALKGLEECVERVELLLGDDALDWDLDKYFLKGL</sequence>
<keyword evidence="2" id="KW-1185">Reference proteome</keyword>
<reference evidence="1" key="2">
    <citation type="journal article" date="2020" name="Nat. Commun.">
        <title>Large-scale genome sequencing of mycorrhizal fungi provides insights into the early evolution of symbiotic traits.</title>
        <authorList>
            <person name="Miyauchi S."/>
            <person name="Kiss E."/>
            <person name="Kuo A."/>
            <person name="Drula E."/>
            <person name="Kohler A."/>
            <person name="Sanchez-Garcia M."/>
            <person name="Morin E."/>
            <person name="Andreopoulos B."/>
            <person name="Barry K.W."/>
            <person name="Bonito G."/>
            <person name="Buee M."/>
            <person name="Carver A."/>
            <person name="Chen C."/>
            <person name="Cichocki N."/>
            <person name="Clum A."/>
            <person name="Culley D."/>
            <person name="Crous P.W."/>
            <person name="Fauchery L."/>
            <person name="Girlanda M."/>
            <person name="Hayes R.D."/>
            <person name="Keri Z."/>
            <person name="LaButti K."/>
            <person name="Lipzen A."/>
            <person name="Lombard V."/>
            <person name="Magnuson J."/>
            <person name="Maillard F."/>
            <person name="Murat C."/>
            <person name="Nolan M."/>
            <person name="Ohm R.A."/>
            <person name="Pangilinan J."/>
            <person name="Pereira M.F."/>
            <person name="Perotto S."/>
            <person name="Peter M."/>
            <person name="Pfister S."/>
            <person name="Riley R."/>
            <person name="Sitrit Y."/>
            <person name="Stielow J.B."/>
            <person name="Szollosi G."/>
            <person name="Zifcakova L."/>
            <person name="Stursova M."/>
            <person name="Spatafora J.W."/>
            <person name="Tedersoo L."/>
            <person name="Vaario L.M."/>
            <person name="Yamada A."/>
            <person name="Yan M."/>
            <person name="Wang P."/>
            <person name="Xu J."/>
            <person name="Bruns T."/>
            <person name="Baldrian P."/>
            <person name="Vilgalys R."/>
            <person name="Dunand C."/>
            <person name="Henrissat B."/>
            <person name="Grigoriev I.V."/>
            <person name="Hibbett D."/>
            <person name="Nagy L.G."/>
            <person name="Martin F.M."/>
        </authorList>
    </citation>
    <scope>NUCLEOTIDE SEQUENCE</scope>
    <source>
        <strain evidence="1">P2</strain>
    </source>
</reference>
<dbReference type="Proteomes" id="UP000886501">
    <property type="component" value="Unassembled WGS sequence"/>
</dbReference>
<comment type="caution">
    <text evidence="1">The sequence shown here is derived from an EMBL/GenBank/DDBJ whole genome shotgun (WGS) entry which is preliminary data.</text>
</comment>
<evidence type="ECO:0000313" key="2">
    <source>
        <dbReference type="Proteomes" id="UP000886501"/>
    </source>
</evidence>
<proteinExistence type="predicted"/>
<evidence type="ECO:0000313" key="1">
    <source>
        <dbReference type="EMBL" id="KAF9646290.1"/>
    </source>
</evidence>
<name>A0ACB6ZA62_THEGA</name>
<accession>A0ACB6ZA62</accession>
<organism evidence="1 2">
    <name type="scientific">Thelephora ganbajun</name>
    <name type="common">Ganba fungus</name>
    <dbReference type="NCBI Taxonomy" id="370292"/>
    <lineage>
        <taxon>Eukaryota</taxon>
        <taxon>Fungi</taxon>
        <taxon>Dikarya</taxon>
        <taxon>Basidiomycota</taxon>
        <taxon>Agaricomycotina</taxon>
        <taxon>Agaricomycetes</taxon>
        <taxon>Thelephorales</taxon>
        <taxon>Thelephoraceae</taxon>
        <taxon>Thelephora</taxon>
    </lineage>
</organism>
<gene>
    <name evidence="1" type="ORF">BDM02DRAFT_3118870</name>
</gene>
<protein>
    <submittedName>
        <fullName evidence="1">Uncharacterized protein</fullName>
    </submittedName>
</protein>
<dbReference type="EMBL" id="MU118062">
    <property type="protein sequence ID" value="KAF9646290.1"/>
    <property type="molecule type" value="Genomic_DNA"/>
</dbReference>